<dbReference type="InterPro" id="IPR029044">
    <property type="entry name" value="Nucleotide-diphossugar_trans"/>
</dbReference>
<dbReference type="Pfam" id="PF01066">
    <property type="entry name" value="CDP-OH_P_transf"/>
    <property type="match status" value="1"/>
</dbReference>
<feature type="domain" description="MobA-like NTP transferase" evidence="11">
    <location>
        <begin position="10"/>
        <end position="120"/>
    </location>
</feature>
<dbReference type="GeneID" id="90449069"/>
<evidence type="ECO:0000256" key="9">
    <source>
        <dbReference type="RuleBase" id="RU003750"/>
    </source>
</evidence>
<evidence type="ECO:0000256" key="10">
    <source>
        <dbReference type="SAM" id="Phobius"/>
    </source>
</evidence>
<evidence type="ECO:0000256" key="1">
    <source>
        <dbReference type="ARBA" id="ARBA00000729"/>
    </source>
</evidence>
<comment type="catalytic activity">
    <reaction evidence="1">
        <text>1D-myo-inositol 3-phosphate + CTP + H(+) = CDP-1L-myo-inositol + diphosphate</text>
        <dbReference type="Rhea" id="RHEA:30647"/>
        <dbReference type="ChEBI" id="CHEBI:15378"/>
        <dbReference type="ChEBI" id="CHEBI:33019"/>
        <dbReference type="ChEBI" id="CHEBI:37563"/>
        <dbReference type="ChEBI" id="CHEBI:58401"/>
        <dbReference type="ChEBI" id="CHEBI:62573"/>
        <dbReference type="EC" id="2.7.7.74"/>
    </reaction>
</comment>
<evidence type="ECO:0000256" key="3">
    <source>
        <dbReference type="ARBA" id="ARBA00007897"/>
    </source>
</evidence>
<keyword evidence="13" id="KW-1185">Reference proteome</keyword>
<evidence type="ECO:0000256" key="8">
    <source>
        <dbReference type="ARBA" id="ARBA00049235"/>
    </source>
</evidence>
<feature type="transmembrane region" description="Helical" evidence="10">
    <location>
        <begin position="264"/>
        <end position="290"/>
    </location>
</feature>
<keyword evidence="10" id="KW-1133">Transmembrane helix</keyword>
<dbReference type="NCBIfam" id="NF041135">
    <property type="entry name" value="IPPtranDIPPsyn_Thcocales"/>
    <property type="match status" value="1"/>
</dbReference>
<dbReference type="EC" id="2.7.8.34" evidence="5"/>
<dbReference type="Proteomes" id="UP001492541">
    <property type="component" value="Chromosome"/>
</dbReference>
<evidence type="ECO:0000256" key="5">
    <source>
        <dbReference type="ARBA" id="ARBA00013268"/>
    </source>
</evidence>
<evidence type="ECO:0000256" key="2">
    <source>
        <dbReference type="ARBA" id="ARBA00006982"/>
    </source>
</evidence>
<dbReference type="SUPFAM" id="SSF53448">
    <property type="entry name" value="Nucleotide-diphospho-sugar transferases"/>
    <property type="match status" value="1"/>
</dbReference>
<dbReference type="Pfam" id="PF12804">
    <property type="entry name" value="NTP_transf_3"/>
    <property type="match status" value="1"/>
</dbReference>
<comment type="catalytic activity">
    <reaction evidence="8">
        <text>CDP-1L-myo-inositol + 1D-myo-inositol 3-phosphate = bis(1L-myo-inositol) 3,1'-phosphate 1-phosphate + CMP + H(+)</text>
        <dbReference type="Rhea" id="RHEA:31327"/>
        <dbReference type="ChEBI" id="CHEBI:15378"/>
        <dbReference type="ChEBI" id="CHEBI:58401"/>
        <dbReference type="ChEBI" id="CHEBI:60377"/>
        <dbReference type="ChEBI" id="CHEBI:62573"/>
        <dbReference type="ChEBI" id="CHEBI:62576"/>
        <dbReference type="EC" id="2.7.8.34"/>
    </reaction>
</comment>
<dbReference type="InterPro" id="IPR048254">
    <property type="entry name" value="CDP_ALCOHOL_P_TRANSF_CS"/>
</dbReference>
<reference evidence="12 13" key="1">
    <citation type="submission" date="2021-11" db="EMBL/GenBank/DDBJ databases">
        <title>Whole genome of Geoglobus acetivorans.</title>
        <authorList>
            <person name="Liu D."/>
        </authorList>
    </citation>
    <scope>NUCLEOTIDE SEQUENCE [LARGE SCALE GENOMIC DNA]</scope>
    <source>
        <strain evidence="12 13">SBH6</strain>
    </source>
</reference>
<comment type="similarity">
    <text evidence="9">Belongs to the CDP-alcohol phosphatidyltransferase class-I family.</text>
</comment>
<dbReference type="EC" id="2.7.7.74" evidence="4"/>
<protein>
    <recommendedName>
        <fullName evidence="6">Bifunctional IPC transferase and DIPP synthase</fullName>
        <ecNumber evidence="4">2.7.7.74</ecNumber>
        <ecNumber evidence="5">2.7.8.34</ecNumber>
    </recommendedName>
</protein>
<keyword evidence="10" id="KW-0472">Membrane</keyword>
<dbReference type="InterPro" id="IPR043130">
    <property type="entry name" value="CDP-OH_PTrfase_TM_dom"/>
</dbReference>
<dbReference type="InterPro" id="IPR025877">
    <property type="entry name" value="MobA-like_NTP_Trfase"/>
</dbReference>
<evidence type="ECO:0000313" key="13">
    <source>
        <dbReference type="Proteomes" id="UP001492541"/>
    </source>
</evidence>
<dbReference type="Gene3D" id="3.90.550.10">
    <property type="entry name" value="Spore Coat Polysaccharide Biosynthesis Protein SpsA, Chain A"/>
    <property type="match status" value="1"/>
</dbReference>
<evidence type="ECO:0000256" key="6">
    <source>
        <dbReference type="ARBA" id="ARBA00018322"/>
    </source>
</evidence>
<dbReference type="EMBL" id="CP087714">
    <property type="protein sequence ID" value="XAT64777.1"/>
    <property type="molecule type" value="Genomic_DNA"/>
</dbReference>
<evidence type="ECO:0000256" key="4">
    <source>
        <dbReference type="ARBA" id="ARBA00012504"/>
    </source>
</evidence>
<dbReference type="GO" id="GO:0016740">
    <property type="term" value="F:transferase activity"/>
    <property type="evidence" value="ECO:0007669"/>
    <property type="project" value="UniProtKB-KW"/>
</dbReference>
<dbReference type="InterPro" id="IPR053433">
    <property type="entry name" value="IPC_transferase/DIPP_synth"/>
</dbReference>
<feature type="transmembrane region" description="Helical" evidence="10">
    <location>
        <begin position="388"/>
        <end position="421"/>
    </location>
</feature>
<proteinExistence type="inferred from homology"/>
<dbReference type="Gene3D" id="1.20.120.1760">
    <property type="match status" value="1"/>
</dbReference>
<keyword evidence="10" id="KW-0812">Transmembrane</keyword>
<organism evidence="12 13">
    <name type="scientific">Geoglobus acetivorans</name>
    <dbReference type="NCBI Taxonomy" id="565033"/>
    <lineage>
        <taxon>Archaea</taxon>
        <taxon>Methanobacteriati</taxon>
        <taxon>Methanobacteriota</taxon>
        <taxon>Archaeoglobi</taxon>
        <taxon>Archaeoglobales</taxon>
        <taxon>Archaeoglobaceae</taxon>
        <taxon>Geoglobus</taxon>
    </lineage>
</organism>
<evidence type="ECO:0000313" key="12">
    <source>
        <dbReference type="EMBL" id="XAT64777.1"/>
    </source>
</evidence>
<dbReference type="RefSeq" id="WP_193807636.1">
    <property type="nucleotide sequence ID" value="NZ_CP087714.1"/>
</dbReference>
<gene>
    <name evidence="12" type="ORF">LPQ35_05245</name>
</gene>
<dbReference type="PANTHER" id="PTHR19136">
    <property type="entry name" value="MOLYBDENUM COFACTOR GUANYLYLTRANSFERASE"/>
    <property type="match status" value="1"/>
</dbReference>
<accession>A0ABZ3H5E9</accession>
<evidence type="ECO:0000259" key="11">
    <source>
        <dbReference type="Pfam" id="PF12804"/>
    </source>
</evidence>
<feature type="transmembrane region" description="Helical" evidence="10">
    <location>
        <begin position="339"/>
        <end position="358"/>
    </location>
</feature>
<keyword evidence="7 9" id="KW-0808">Transferase</keyword>
<dbReference type="PANTHER" id="PTHR19136:SF84">
    <property type="entry name" value="BIFUNCTIONAL IPC TRANSFERASE AND DIPP SYNTHASE"/>
    <property type="match status" value="1"/>
</dbReference>
<comment type="similarity">
    <text evidence="2">In the C-terminal section; belongs to the CDP-alcohol phosphatidyltransferase class-I family.</text>
</comment>
<name>A0ABZ3H5E9_GEOAI</name>
<evidence type="ECO:0000256" key="7">
    <source>
        <dbReference type="ARBA" id="ARBA00022679"/>
    </source>
</evidence>
<dbReference type="PROSITE" id="PS00379">
    <property type="entry name" value="CDP_ALCOHOL_P_TRANSF"/>
    <property type="match status" value="1"/>
</dbReference>
<dbReference type="InterPro" id="IPR000462">
    <property type="entry name" value="CDP-OH_P_trans"/>
</dbReference>
<sequence length="427" mass="48534">MTSGNVPRKAVILTAGLGTRMGGRPKALLRVGGREIIWRNIKMLQECGVQEFILVINPKFGPQIMEFLEREGFKFRHVTNAHPEKGNGYSLYLAKDFINEEFILIMGDHVYEEEFIKEAVRAKGLVGDPEPEFVDISEATKVRVKNGRVERIGKELTDFDCIDTGFFVLTPEIFRHAEEIVREKEEVSLSEIMEKARVEVTLVSGKFWMDVDTEEELERANREIIRRSIKSGEDGFISRHLNRKISIRITEKVINSLTPNQASLISFLAGTMSFLLIFFSKPVAGIFFQLSSILDGIDGEIARAKMMGSPFGGWIDSNLDRIVDFLFLLGLAYTSSLDTTGWVLFSLAAFGSYMVSYTSERYRGAFGRSIFQDYPVLRKIPGKRDERIFLIMLFLIFDAVLELFVLLAVLSLTRVVLTLILVWRKPI</sequence>
<comment type="similarity">
    <text evidence="3">In the N-terminal section; belongs to the MobA family.</text>
</comment>